<evidence type="ECO:0000259" key="8">
    <source>
        <dbReference type="Pfam" id="PF00082"/>
    </source>
</evidence>
<dbReference type="RefSeq" id="XP_044725334.1">
    <property type="nucleotide sequence ID" value="XM_044858934.1"/>
</dbReference>
<dbReference type="SUPFAM" id="SSF54897">
    <property type="entry name" value="Protease propeptides/inhibitors"/>
    <property type="match status" value="1"/>
</dbReference>
<dbReference type="OrthoDB" id="206201at2759"/>
<evidence type="ECO:0000256" key="5">
    <source>
        <dbReference type="ARBA" id="ARBA00022825"/>
    </source>
</evidence>
<evidence type="ECO:0000256" key="6">
    <source>
        <dbReference type="PROSITE-ProRule" id="PRU01240"/>
    </source>
</evidence>
<evidence type="ECO:0000256" key="1">
    <source>
        <dbReference type="ARBA" id="ARBA00011073"/>
    </source>
</evidence>
<evidence type="ECO:0000256" key="2">
    <source>
        <dbReference type="ARBA" id="ARBA00022670"/>
    </source>
</evidence>
<organism evidence="10 11">
    <name type="scientific">Hirsutella rhossiliensis</name>
    <dbReference type="NCBI Taxonomy" id="111463"/>
    <lineage>
        <taxon>Eukaryota</taxon>
        <taxon>Fungi</taxon>
        <taxon>Dikarya</taxon>
        <taxon>Ascomycota</taxon>
        <taxon>Pezizomycotina</taxon>
        <taxon>Sordariomycetes</taxon>
        <taxon>Hypocreomycetidae</taxon>
        <taxon>Hypocreales</taxon>
        <taxon>Ophiocordycipitaceae</taxon>
        <taxon>Hirsutella</taxon>
    </lineage>
</organism>
<feature type="active site" description="Charge relay system" evidence="6">
    <location>
        <position position="167"/>
    </location>
</feature>
<protein>
    <submittedName>
        <fullName evidence="10">Subtilase family domain-containing protein</fullName>
    </submittedName>
</protein>
<dbReference type="PRINTS" id="PR00723">
    <property type="entry name" value="SUBTILISIN"/>
</dbReference>
<dbReference type="PANTHER" id="PTHR43806">
    <property type="entry name" value="PEPTIDASE S8"/>
    <property type="match status" value="1"/>
</dbReference>
<evidence type="ECO:0000313" key="10">
    <source>
        <dbReference type="EMBL" id="KAH0967821.1"/>
    </source>
</evidence>
<dbReference type="InterPro" id="IPR037045">
    <property type="entry name" value="S8pro/Inhibitor_I9_sf"/>
</dbReference>
<feature type="active site" description="Charge relay system" evidence="6">
    <location>
        <position position="327"/>
    </location>
</feature>
<dbReference type="InterPro" id="IPR010259">
    <property type="entry name" value="S8pro/Inhibitor_I9"/>
</dbReference>
<sequence length="382" mass="40665">MHPFIFTILLLAFSAQVPSTLAEPEALAPFPTAGDDKVIIPETYIVVLKTGTNTSVRDDILAKLSDEPDHVYDKFLNGFAKSLSETEVELLRNNQHVDYIEENAVLLASGTVVQPDAGNYVYHKSAGKGTCAYVLDTGIYDKHPDFKGRAKQIKSFVKGQDTDGSGHGTHIAGIIGSATYGVAKRTRIFGIKVLNDSNRGNVADVIKGIEFIEEHKKKHSCPNGVVVSFAMGDRKSRSLDQAAAKLIETGVFVAVAAGNSNTPADRYSPASERSVCVVGGMQKNDALLYMDESFASNFGSAVDIFAPAREIISTSNSGKTKSYSGTSQAAAFIVGLAAYLGTLDGLSGTAALCNRIRQLATKDAIVDQRSDTVSLLAFNGAT</sequence>
<keyword evidence="5 6" id="KW-0720">Serine protease</keyword>
<comment type="similarity">
    <text evidence="1 6">Belongs to the peptidase S8 family.</text>
</comment>
<dbReference type="Pfam" id="PF05922">
    <property type="entry name" value="Inhibitor_I9"/>
    <property type="match status" value="1"/>
</dbReference>
<proteinExistence type="inferred from homology"/>
<feature type="domain" description="Peptidase S8/S53" evidence="8">
    <location>
        <begin position="127"/>
        <end position="340"/>
    </location>
</feature>
<dbReference type="GO" id="GO:0004252">
    <property type="term" value="F:serine-type endopeptidase activity"/>
    <property type="evidence" value="ECO:0007669"/>
    <property type="project" value="UniProtKB-UniRule"/>
</dbReference>
<keyword evidence="4 6" id="KW-0378">Hydrolase</keyword>
<dbReference type="InterPro" id="IPR036852">
    <property type="entry name" value="Peptidase_S8/S53_dom_sf"/>
</dbReference>
<gene>
    <name evidence="10" type="ORF">HRG_00463</name>
</gene>
<dbReference type="GO" id="GO:0005576">
    <property type="term" value="C:extracellular region"/>
    <property type="evidence" value="ECO:0007669"/>
    <property type="project" value="UniProtKB-ARBA"/>
</dbReference>
<dbReference type="EMBL" id="JAIZPD010000001">
    <property type="protein sequence ID" value="KAH0967821.1"/>
    <property type="molecule type" value="Genomic_DNA"/>
</dbReference>
<dbReference type="Gene3D" id="3.40.50.200">
    <property type="entry name" value="Peptidase S8/S53 domain"/>
    <property type="match status" value="1"/>
</dbReference>
<dbReference type="InterPro" id="IPR015500">
    <property type="entry name" value="Peptidase_S8_subtilisin-rel"/>
</dbReference>
<feature type="signal peptide" evidence="7">
    <location>
        <begin position="1"/>
        <end position="22"/>
    </location>
</feature>
<keyword evidence="2 6" id="KW-0645">Protease</keyword>
<dbReference type="Proteomes" id="UP000824596">
    <property type="component" value="Unassembled WGS sequence"/>
</dbReference>
<dbReference type="Pfam" id="PF00082">
    <property type="entry name" value="Peptidase_S8"/>
    <property type="match status" value="1"/>
</dbReference>
<keyword evidence="3 7" id="KW-0732">Signal</keyword>
<keyword evidence="11" id="KW-1185">Reference proteome</keyword>
<dbReference type="InterPro" id="IPR023827">
    <property type="entry name" value="Peptidase_S8_Asp-AS"/>
</dbReference>
<dbReference type="GeneID" id="68349592"/>
<feature type="chain" id="PRO_5040470874" evidence="7">
    <location>
        <begin position="23"/>
        <end position="382"/>
    </location>
</feature>
<dbReference type="CDD" id="cd04077">
    <property type="entry name" value="Peptidases_S8_PCSK9_ProteinaseK_like"/>
    <property type="match status" value="1"/>
</dbReference>
<dbReference type="GO" id="GO:0006508">
    <property type="term" value="P:proteolysis"/>
    <property type="evidence" value="ECO:0007669"/>
    <property type="project" value="UniProtKB-KW"/>
</dbReference>
<dbReference type="Gene3D" id="3.30.70.80">
    <property type="entry name" value="Peptidase S8 propeptide/proteinase inhibitor I9"/>
    <property type="match status" value="1"/>
</dbReference>
<feature type="domain" description="Inhibitor I9" evidence="9">
    <location>
        <begin position="44"/>
        <end position="105"/>
    </location>
</feature>
<dbReference type="PANTHER" id="PTHR43806:SF58">
    <property type="entry name" value="ALKALINE PROTEASE 1-RELATED"/>
    <property type="match status" value="1"/>
</dbReference>
<dbReference type="PROSITE" id="PS00137">
    <property type="entry name" value="SUBTILASE_HIS"/>
    <property type="match status" value="1"/>
</dbReference>
<evidence type="ECO:0000256" key="4">
    <source>
        <dbReference type="ARBA" id="ARBA00022801"/>
    </source>
</evidence>
<dbReference type="InterPro" id="IPR050131">
    <property type="entry name" value="Peptidase_S8_subtilisin-like"/>
</dbReference>
<evidence type="ECO:0000256" key="7">
    <source>
        <dbReference type="SAM" id="SignalP"/>
    </source>
</evidence>
<accession>A0A9P8SP45</accession>
<evidence type="ECO:0000259" key="9">
    <source>
        <dbReference type="Pfam" id="PF05922"/>
    </source>
</evidence>
<dbReference type="InterPro" id="IPR022398">
    <property type="entry name" value="Peptidase_S8_His-AS"/>
</dbReference>
<dbReference type="PROSITE" id="PS51892">
    <property type="entry name" value="SUBTILASE"/>
    <property type="match status" value="1"/>
</dbReference>
<feature type="active site" description="Charge relay system" evidence="6">
    <location>
        <position position="136"/>
    </location>
</feature>
<evidence type="ECO:0000256" key="3">
    <source>
        <dbReference type="ARBA" id="ARBA00022729"/>
    </source>
</evidence>
<dbReference type="PROSITE" id="PS00136">
    <property type="entry name" value="SUBTILASE_ASP"/>
    <property type="match status" value="1"/>
</dbReference>
<evidence type="ECO:0000313" key="11">
    <source>
        <dbReference type="Proteomes" id="UP000824596"/>
    </source>
</evidence>
<reference evidence="10" key="1">
    <citation type="submission" date="2021-09" db="EMBL/GenBank/DDBJ databases">
        <title>A high-quality genome of the endoparasitic fungus Hirsutella rhossiliensis with a comparison of Hirsutella genomes reveals transposable elements contributing to genome size variation.</title>
        <authorList>
            <person name="Lin R."/>
            <person name="Jiao Y."/>
            <person name="Sun X."/>
            <person name="Ling J."/>
            <person name="Xie B."/>
            <person name="Cheng X."/>
        </authorList>
    </citation>
    <scope>NUCLEOTIDE SEQUENCE</scope>
    <source>
        <strain evidence="10">HR02</strain>
    </source>
</reference>
<dbReference type="InterPro" id="IPR034193">
    <property type="entry name" value="PCSK9_ProteinaseK-like"/>
</dbReference>
<name>A0A9P8SP45_9HYPO</name>
<comment type="caution">
    <text evidence="10">The sequence shown here is derived from an EMBL/GenBank/DDBJ whole genome shotgun (WGS) entry which is preliminary data.</text>
</comment>
<dbReference type="AlphaFoldDB" id="A0A9P8SP45"/>
<dbReference type="InterPro" id="IPR000209">
    <property type="entry name" value="Peptidase_S8/S53_dom"/>
</dbReference>
<dbReference type="SUPFAM" id="SSF52743">
    <property type="entry name" value="Subtilisin-like"/>
    <property type="match status" value="1"/>
</dbReference>